<reference evidence="5" key="1">
    <citation type="journal article" date="2019" name="Int. J. Syst. Evol. Microbiol.">
        <title>The Global Catalogue of Microorganisms (GCM) 10K type strain sequencing project: providing services to taxonomists for standard genome sequencing and annotation.</title>
        <authorList>
            <consortium name="The Broad Institute Genomics Platform"/>
            <consortium name="The Broad Institute Genome Sequencing Center for Infectious Disease"/>
            <person name="Wu L."/>
            <person name="Ma J."/>
        </authorList>
    </citation>
    <scope>NUCLEOTIDE SEQUENCE [LARGE SCALE GENOMIC DNA]</scope>
    <source>
        <strain evidence="5">JCM 19134</strain>
    </source>
</reference>
<evidence type="ECO:0000256" key="1">
    <source>
        <dbReference type="ARBA" id="ARBA00004442"/>
    </source>
</evidence>
<keyword evidence="5" id="KW-1185">Reference proteome</keyword>
<evidence type="ECO:0000256" key="2">
    <source>
        <dbReference type="ARBA" id="ARBA00023136"/>
    </source>
</evidence>
<evidence type="ECO:0000313" key="4">
    <source>
        <dbReference type="EMBL" id="GAA4932618.1"/>
    </source>
</evidence>
<keyword evidence="3" id="KW-0998">Cell outer membrane</keyword>
<dbReference type="RefSeq" id="WP_345416972.1">
    <property type="nucleotide sequence ID" value="NZ_AP031496.1"/>
</dbReference>
<dbReference type="AlphaFoldDB" id="A0AAV3TYU9"/>
<keyword evidence="2" id="KW-0472">Membrane</keyword>
<evidence type="ECO:0000313" key="5">
    <source>
        <dbReference type="Proteomes" id="UP001409585"/>
    </source>
</evidence>
<organism evidence="4 5">
    <name type="scientific">Halioxenophilus aromaticivorans</name>
    <dbReference type="NCBI Taxonomy" id="1306992"/>
    <lineage>
        <taxon>Bacteria</taxon>
        <taxon>Pseudomonadati</taxon>
        <taxon>Pseudomonadota</taxon>
        <taxon>Gammaproteobacteria</taxon>
        <taxon>Alteromonadales</taxon>
        <taxon>Alteromonadaceae</taxon>
        <taxon>Halioxenophilus</taxon>
    </lineage>
</organism>
<sequence length="95" mass="10531">MVGFDLGLIDSEYTDLQLSGVGLSGNVFTNTPGMTANFNVDWELAEFTEGALRLHSDAVYISDLWFSPFNTKPSNTSDTFGNQQLQQEAYWLLNG</sequence>
<dbReference type="SUPFAM" id="SSF56935">
    <property type="entry name" value="Porins"/>
    <property type="match status" value="1"/>
</dbReference>
<dbReference type="InterPro" id="IPR036942">
    <property type="entry name" value="Beta-barrel_TonB_sf"/>
</dbReference>
<name>A0AAV3TYU9_9ALTE</name>
<proteinExistence type="predicted"/>
<dbReference type="Gene3D" id="2.40.170.20">
    <property type="entry name" value="TonB-dependent receptor, beta-barrel domain"/>
    <property type="match status" value="1"/>
</dbReference>
<gene>
    <name evidence="4" type="ORF">GCM10025791_06520</name>
</gene>
<dbReference type="EMBL" id="BAABLX010000004">
    <property type="protein sequence ID" value="GAA4932618.1"/>
    <property type="molecule type" value="Genomic_DNA"/>
</dbReference>
<evidence type="ECO:0008006" key="6">
    <source>
        <dbReference type="Google" id="ProtNLM"/>
    </source>
</evidence>
<comment type="caution">
    <text evidence="4">The sequence shown here is derived from an EMBL/GenBank/DDBJ whole genome shotgun (WGS) entry which is preliminary data.</text>
</comment>
<accession>A0AAV3TYU9</accession>
<comment type="subcellular location">
    <subcellularLocation>
        <location evidence="1">Cell outer membrane</location>
    </subcellularLocation>
</comment>
<dbReference type="GO" id="GO:0009279">
    <property type="term" value="C:cell outer membrane"/>
    <property type="evidence" value="ECO:0007669"/>
    <property type="project" value="UniProtKB-SubCell"/>
</dbReference>
<dbReference type="Proteomes" id="UP001409585">
    <property type="component" value="Unassembled WGS sequence"/>
</dbReference>
<evidence type="ECO:0000256" key="3">
    <source>
        <dbReference type="ARBA" id="ARBA00023237"/>
    </source>
</evidence>
<protein>
    <recommendedName>
        <fullName evidence="6">TonB-dependent receptor-like beta-barrel domain-containing protein</fullName>
    </recommendedName>
</protein>